<feature type="modified residue" description="4-aspartylphosphate" evidence="5">
    <location>
        <position position="67"/>
    </location>
</feature>
<feature type="active site" description="Nucleophile" evidence="6">
    <location>
        <position position="566"/>
    </location>
</feature>
<dbReference type="PANTHER" id="PTHR14226">
    <property type="entry name" value="NEUROPATHY TARGET ESTERASE/SWISS CHEESE D.MELANOGASTER"/>
    <property type="match status" value="1"/>
</dbReference>
<accession>A0A2G6E6Y2</accession>
<dbReference type="InterPro" id="IPR001789">
    <property type="entry name" value="Sig_transdc_resp-reg_receiver"/>
</dbReference>
<protein>
    <recommendedName>
        <fullName evidence="13">Patatin</fullName>
    </recommendedName>
</protein>
<dbReference type="GO" id="GO:0000160">
    <property type="term" value="P:phosphorelay signal transduction system"/>
    <property type="evidence" value="ECO:0007669"/>
    <property type="project" value="InterPro"/>
</dbReference>
<evidence type="ECO:0000256" key="7">
    <source>
        <dbReference type="SAM" id="Coils"/>
    </source>
</evidence>
<feature type="active site" description="Proton acceptor" evidence="6">
    <location>
        <position position="680"/>
    </location>
</feature>
<evidence type="ECO:0000259" key="9">
    <source>
        <dbReference type="PROSITE" id="PS50110"/>
    </source>
</evidence>
<dbReference type="GO" id="GO:0016042">
    <property type="term" value="P:lipid catabolic process"/>
    <property type="evidence" value="ECO:0007669"/>
    <property type="project" value="UniProtKB-UniRule"/>
</dbReference>
<dbReference type="PROSITE" id="PS50042">
    <property type="entry name" value="CNMP_BINDING_3"/>
    <property type="match status" value="1"/>
</dbReference>
<evidence type="ECO:0000256" key="6">
    <source>
        <dbReference type="PROSITE-ProRule" id="PRU01161"/>
    </source>
</evidence>
<dbReference type="Pfam" id="PF01734">
    <property type="entry name" value="Patatin"/>
    <property type="match status" value="1"/>
</dbReference>
<keyword evidence="4 6" id="KW-0443">Lipid metabolism</keyword>
<keyword evidence="3 6" id="KW-0442">Lipid degradation</keyword>
<dbReference type="CDD" id="cd00038">
    <property type="entry name" value="CAP_ED"/>
    <property type="match status" value="1"/>
</dbReference>
<dbReference type="InterPro" id="IPR016035">
    <property type="entry name" value="Acyl_Trfase/lysoPLipase"/>
</dbReference>
<name>A0A2G6E6Y2_9BACT</name>
<dbReference type="PROSITE" id="PS50110">
    <property type="entry name" value="RESPONSE_REGULATORY"/>
    <property type="match status" value="1"/>
</dbReference>
<comment type="caution">
    <text evidence="6">Lacks conserved residue(s) required for the propagation of feature annotation.</text>
</comment>
<dbReference type="InterPro" id="IPR000595">
    <property type="entry name" value="cNMP-bd_dom"/>
</dbReference>
<keyword evidence="2 6" id="KW-0378">Hydrolase</keyword>
<dbReference type="PROSITE" id="PS00889">
    <property type="entry name" value="CNMP_BINDING_2"/>
    <property type="match status" value="1"/>
</dbReference>
<evidence type="ECO:0000256" key="3">
    <source>
        <dbReference type="ARBA" id="ARBA00022963"/>
    </source>
</evidence>
<evidence type="ECO:0000313" key="11">
    <source>
        <dbReference type="EMBL" id="PID57853.1"/>
    </source>
</evidence>
<feature type="coiled-coil region" evidence="7">
    <location>
        <begin position="430"/>
        <end position="457"/>
    </location>
</feature>
<evidence type="ECO:0000259" key="10">
    <source>
        <dbReference type="PROSITE" id="PS51635"/>
    </source>
</evidence>
<dbReference type="EMBL" id="PDPS01000025">
    <property type="protein sequence ID" value="PID57853.1"/>
    <property type="molecule type" value="Genomic_DNA"/>
</dbReference>
<comment type="similarity">
    <text evidence="1">Belongs to the NTE family.</text>
</comment>
<dbReference type="InterPro" id="IPR018490">
    <property type="entry name" value="cNMP-bd_dom_sf"/>
</dbReference>
<dbReference type="InterPro" id="IPR050301">
    <property type="entry name" value="NTE"/>
</dbReference>
<dbReference type="InterPro" id="IPR014710">
    <property type="entry name" value="RmlC-like_jellyroll"/>
</dbReference>
<evidence type="ECO:0000256" key="5">
    <source>
        <dbReference type="PROSITE-ProRule" id="PRU00169"/>
    </source>
</evidence>
<evidence type="ECO:0000256" key="1">
    <source>
        <dbReference type="ARBA" id="ARBA00006636"/>
    </source>
</evidence>
<dbReference type="AlphaFoldDB" id="A0A2G6E6Y2"/>
<dbReference type="Gene3D" id="3.40.1090.10">
    <property type="entry name" value="Cytosolic phospholipase A2 catalytic domain"/>
    <property type="match status" value="2"/>
</dbReference>
<dbReference type="Gene3D" id="2.60.120.10">
    <property type="entry name" value="Jelly Rolls"/>
    <property type="match status" value="1"/>
</dbReference>
<evidence type="ECO:0000313" key="12">
    <source>
        <dbReference type="Proteomes" id="UP000229740"/>
    </source>
</evidence>
<evidence type="ECO:0000256" key="2">
    <source>
        <dbReference type="ARBA" id="ARBA00022801"/>
    </source>
</evidence>
<dbReference type="CDD" id="cd07205">
    <property type="entry name" value="Pat_PNPLA6_PNPLA7_NTE1_like"/>
    <property type="match status" value="1"/>
</dbReference>
<dbReference type="InterPro" id="IPR002641">
    <property type="entry name" value="PNPLA_dom"/>
</dbReference>
<evidence type="ECO:0000256" key="4">
    <source>
        <dbReference type="ARBA" id="ARBA00023098"/>
    </source>
</evidence>
<dbReference type="InterPro" id="IPR011006">
    <property type="entry name" value="CheY-like_superfamily"/>
</dbReference>
<reference evidence="11 12" key="1">
    <citation type="submission" date="2017-10" db="EMBL/GenBank/DDBJ databases">
        <title>Novel microbial diversity and functional potential in the marine mammal oral microbiome.</title>
        <authorList>
            <person name="Dudek N.K."/>
            <person name="Sun C.L."/>
            <person name="Burstein D."/>
            <person name="Kantor R.S."/>
            <person name="Aliaga Goltsman D.S."/>
            <person name="Bik E.M."/>
            <person name="Thomas B.C."/>
            <person name="Banfield J.F."/>
            <person name="Relman D.A."/>
        </authorList>
    </citation>
    <scope>NUCLEOTIDE SEQUENCE [LARGE SCALE GENOMIC DNA]</scope>
    <source>
        <strain evidence="11">DOLZORAL124_49_17</strain>
    </source>
</reference>
<comment type="caution">
    <text evidence="11">The sequence shown here is derived from an EMBL/GenBank/DDBJ whole genome shotgun (WGS) entry which is preliminary data.</text>
</comment>
<gene>
    <name evidence="11" type="ORF">CSB45_06440</name>
</gene>
<dbReference type="Pfam" id="PF00027">
    <property type="entry name" value="cNMP_binding"/>
    <property type="match status" value="1"/>
</dbReference>
<dbReference type="InterPro" id="IPR018488">
    <property type="entry name" value="cNMP-bd_CS"/>
</dbReference>
<dbReference type="InterPro" id="IPR027417">
    <property type="entry name" value="P-loop_NTPase"/>
</dbReference>
<keyword evidence="5" id="KW-0597">Phosphoprotein</keyword>
<dbReference type="PANTHER" id="PTHR14226:SF76">
    <property type="entry name" value="NTE FAMILY PROTEIN RSSA"/>
    <property type="match status" value="1"/>
</dbReference>
<dbReference type="Gene3D" id="3.40.50.300">
    <property type="entry name" value="P-loop containing nucleotide triphosphate hydrolases"/>
    <property type="match status" value="1"/>
</dbReference>
<feature type="domain" description="Response regulatory" evidence="9">
    <location>
        <begin position="10"/>
        <end position="133"/>
    </location>
</feature>
<dbReference type="SUPFAM" id="SSF51206">
    <property type="entry name" value="cAMP-binding domain-like"/>
    <property type="match status" value="1"/>
</dbReference>
<dbReference type="SUPFAM" id="SSF52151">
    <property type="entry name" value="FabD/lysophospholipase-like"/>
    <property type="match status" value="1"/>
</dbReference>
<feature type="domain" description="Cyclic nucleotide-binding" evidence="8">
    <location>
        <begin position="155"/>
        <end position="257"/>
    </location>
</feature>
<dbReference type="SMART" id="SM00448">
    <property type="entry name" value="REC"/>
    <property type="match status" value="1"/>
</dbReference>
<dbReference type="Gene3D" id="3.40.50.2300">
    <property type="match status" value="1"/>
</dbReference>
<sequence>MEHTQFDRDYILCVDDEQSVLNQLFMQLCDAFQDMCSVESAESAEEALTLMEELTRSGKKILVVISDQVMPGMHGDRFLEVVHQQYPATKKILLTGYAGLESAMYAINNAGLDQYCEKPWDREKLMRVIGKLIDDAKKGTDEVFRIEKLLRNVQLFRNLPSDAITLIAEKLQPVRFQKDDPIFRIDDLGDCMYIIKSGEVKVIAGVDENDEVLAYLGHGNYFGEMALLTSEPRSASVVASLDSEVLMLTKADFDFLIDKHPSITVALSHVLSQRLRDVSVKKAGRQHKIICLLNSLSDQRERKIVASLSRKMRQETNGKLVVIDLDRSGSQRPALHTQQDDERDSPWIIQNLDHIQDDDLNAALHEDASGVSFFLPPSEDEYPLSSYIVPLLGLLKEFYNFILVHVKTSRASADHLATIMEQADTLLYIVEQHESTLDKARRFLSELEQSRKQLLKKFEILVVREEVLPDAFKPLTPFLKPSHLHFLSTGRLTNVSCADRQAVSAADEELGLMRNNFDVGRIARRLGNVSIGVVLGGGGARAYAHLGMLKVFQEEGIPVDSLAGTSMGAFLGALFIMGKSVEEILKLSQEAWRKLNSPLSWTLPLIAFIKEHRIRHLVHEIFGEMLIEELPIPFFCVAGDLVSGQEVVMGSGKLYEAILASGALPGFFVPVTRDDMYLVDGGVVNNVPGDVLKKQRIDMVIAVDVTPEREVHLRPREGQTLVSQTESTLPYRMLKMARRLRARYGTMLLPRIIMRVIAIEGLEITRTKSQYFDMHIKPNLEDFDLFDFKRLPEIVAIGEEAGRREVKNIRKTIELLKQ</sequence>
<feature type="short sequence motif" description="GXSXG" evidence="6">
    <location>
        <begin position="564"/>
        <end position="568"/>
    </location>
</feature>
<dbReference type="Proteomes" id="UP000229740">
    <property type="component" value="Unassembled WGS sequence"/>
</dbReference>
<feature type="domain" description="PNPLA" evidence="10">
    <location>
        <begin position="533"/>
        <end position="693"/>
    </location>
</feature>
<keyword evidence="7" id="KW-0175">Coiled coil</keyword>
<evidence type="ECO:0008006" key="13">
    <source>
        <dbReference type="Google" id="ProtNLM"/>
    </source>
</evidence>
<dbReference type="SMART" id="SM00100">
    <property type="entry name" value="cNMP"/>
    <property type="match status" value="1"/>
</dbReference>
<dbReference type="GO" id="GO:0004622">
    <property type="term" value="F:phosphatidylcholine lysophospholipase activity"/>
    <property type="evidence" value="ECO:0007669"/>
    <property type="project" value="UniProtKB-ARBA"/>
</dbReference>
<dbReference type="PROSITE" id="PS51635">
    <property type="entry name" value="PNPLA"/>
    <property type="match status" value="1"/>
</dbReference>
<dbReference type="SUPFAM" id="SSF52172">
    <property type="entry name" value="CheY-like"/>
    <property type="match status" value="1"/>
</dbReference>
<dbReference type="Pfam" id="PF00072">
    <property type="entry name" value="Response_reg"/>
    <property type="match status" value="1"/>
</dbReference>
<proteinExistence type="inferred from homology"/>
<feature type="short sequence motif" description="DGA/G" evidence="6">
    <location>
        <begin position="680"/>
        <end position="682"/>
    </location>
</feature>
<evidence type="ECO:0000259" key="8">
    <source>
        <dbReference type="PROSITE" id="PS50042"/>
    </source>
</evidence>
<organism evidence="11 12">
    <name type="scientific">candidate division KSB3 bacterium</name>
    <dbReference type="NCBI Taxonomy" id="2044937"/>
    <lineage>
        <taxon>Bacteria</taxon>
        <taxon>candidate division KSB3</taxon>
    </lineage>
</organism>